<name>A0A0E0KND6_ORYPU</name>
<feature type="compositionally biased region" description="Basic residues" evidence="1">
    <location>
        <begin position="76"/>
        <end position="85"/>
    </location>
</feature>
<evidence type="ECO:0000313" key="3">
    <source>
        <dbReference type="Proteomes" id="UP000026962"/>
    </source>
</evidence>
<dbReference type="HOGENOM" id="CLU_2516568_0_0_1"/>
<protein>
    <submittedName>
        <fullName evidence="2">Uncharacterized protein</fullName>
    </submittedName>
</protein>
<reference evidence="2" key="2">
    <citation type="submission" date="2018-05" db="EMBL/GenBank/DDBJ databases">
        <title>OpunRS2 (Oryza punctata Reference Sequence Version 2).</title>
        <authorList>
            <person name="Zhang J."/>
            <person name="Kudrna D."/>
            <person name="Lee S."/>
            <person name="Talag J."/>
            <person name="Welchert J."/>
            <person name="Wing R.A."/>
        </authorList>
    </citation>
    <scope>NUCLEOTIDE SEQUENCE [LARGE SCALE GENOMIC DNA]</scope>
</reference>
<dbReference type="Gramene" id="OPUNC04G04440.1">
    <property type="protein sequence ID" value="OPUNC04G04440.1"/>
    <property type="gene ID" value="OPUNC04G04440"/>
</dbReference>
<dbReference type="EnsemblPlants" id="OPUNC04G04440.1">
    <property type="protein sequence ID" value="OPUNC04G04440.1"/>
    <property type="gene ID" value="OPUNC04G04440"/>
</dbReference>
<dbReference type="Proteomes" id="UP000026962">
    <property type="component" value="Chromosome 4"/>
</dbReference>
<proteinExistence type="predicted"/>
<keyword evidence="3" id="KW-1185">Reference proteome</keyword>
<dbReference type="AlphaFoldDB" id="A0A0E0KND6"/>
<evidence type="ECO:0000256" key="1">
    <source>
        <dbReference type="SAM" id="MobiDB-lite"/>
    </source>
</evidence>
<reference evidence="2" key="1">
    <citation type="submission" date="2015-04" db="UniProtKB">
        <authorList>
            <consortium name="EnsemblPlants"/>
        </authorList>
    </citation>
    <scope>IDENTIFICATION</scope>
</reference>
<feature type="region of interest" description="Disordered" evidence="1">
    <location>
        <begin position="52"/>
        <end position="85"/>
    </location>
</feature>
<accession>A0A0E0KND6</accession>
<sequence>MAEVLPAALVIAGCYAIRQAIVAPWSSSSSGKPFPFPYPLSNGAQILPAHQVSKEEADAKEEASNLTNLDTSNECHHKHTYKNKN</sequence>
<feature type="compositionally biased region" description="Basic and acidic residues" evidence="1">
    <location>
        <begin position="52"/>
        <end position="63"/>
    </location>
</feature>
<evidence type="ECO:0000313" key="2">
    <source>
        <dbReference type="EnsemblPlants" id="OPUNC04G04440.1"/>
    </source>
</evidence>
<organism evidence="2">
    <name type="scientific">Oryza punctata</name>
    <name type="common">Red rice</name>
    <dbReference type="NCBI Taxonomy" id="4537"/>
    <lineage>
        <taxon>Eukaryota</taxon>
        <taxon>Viridiplantae</taxon>
        <taxon>Streptophyta</taxon>
        <taxon>Embryophyta</taxon>
        <taxon>Tracheophyta</taxon>
        <taxon>Spermatophyta</taxon>
        <taxon>Magnoliopsida</taxon>
        <taxon>Liliopsida</taxon>
        <taxon>Poales</taxon>
        <taxon>Poaceae</taxon>
        <taxon>BOP clade</taxon>
        <taxon>Oryzoideae</taxon>
        <taxon>Oryzeae</taxon>
        <taxon>Oryzinae</taxon>
        <taxon>Oryza</taxon>
    </lineage>
</organism>